<dbReference type="OrthoDB" id="364224at2759"/>
<keyword evidence="6 14" id="KW-0853">WD repeat</keyword>
<evidence type="ECO:0000256" key="3">
    <source>
        <dbReference type="ARBA" id="ARBA00010102"/>
    </source>
</evidence>
<dbReference type="InterPro" id="IPR037363">
    <property type="entry name" value="Sec13/Seh1_fam"/>
</dbReference>
<evidence type="ECO:0000256" key="6">
    <source>
        <dbReference type="ARBA" id="ARBA00022574"/>
    </source>
</evidence>
<keyword evidence="11" id="KW-0906">Nuclear pore complex</keyword>
<evidence type="ECO:0000256" key="14">
    <source>
        <dbReference type="PROSITE-ProRule" id="PRU00221"/>
    </source>
</evidence>
<reference evidence="17" key="2">
    <citation type="submission" date="2020-12" db="UniProtKB">
        <authorList>
            <consortium name="WormBaseParasite"/>
        </authorList>
    </citation>
    <scope>IDENTIFICATION</scope>
</reference>
<keyword evidence="7" id="KW-0677">Repeat</keyword>
<dbReference type="CTD" id="36381589"/>
<dbReference type="InterPro" id="IPR001680">
    <property type="entry name" value="WD40_rpt"/>
</dbReference>
<dbReference type="Proteomes" id="UP000035682">
    <property type="component" value="Unplaced"/>
</dbReference>
<keyword evidence="9" id="KW-0653">Protein transport</keyword>
<dbReference type="WBParaSite" id="SRAE_2000386900.1">
    <property type="protein sequence ID" value="SRAE_2000386900.1"/>
    <property type="gene ID" value="WBGene00264096"/>
</dbReference>
<evidence type="ECO:0000256" key="13">
    <source>
        <dbReference type="ARBA" id="ARBA00023242"/>
    </source>
</evidence>
<keyword evidence="13" id="KW-0539">Nucleus</keyword>
<evidence type="ECO:0000256" key="5">
    <source>
        <dbReference type="ARBA" id="ARBA00022448"/>
    </source>
</evidence>
<evidence type="ECO:0000256" key="2">
    <source>
        <dbReference type="ARBA" id="ARBA00004567"/>
    </source>
</evidence>
<keyword evidence="12" id="KW-0458">Lysosome</keyword>
<evidence type="ECO:0000256" key="9">
    <source>
        <dbReference type="ARBA" id="ARBA00022927"/>
    </source>
</evidence>
<evidence type="ECO:0000256" key="11">
    <source>
        <dbReference type="ARBA" id="ARBA00023132"/>
    </source>
</evidence>
<dbReference type="GO" id="GO:0006997">
    <property type="term" value="P:nucleus organization"/>
    <property type="evidence" value="ECO:0007669"/>
    <property type="project" value="EnsemblMetazoa"/>
</dbReference>
<keyword evidence="5" id="KW-0813">Transport</keyword>
<dbReference type="SUPFAM" id="SSF50978">
    <property type="entry name" value="WD40 repeat-like"/>
    <property type="match status" value="1"/>
</dbReference>
<keyword evidence="10" id="KW-0811">Translocation</keyword>
<evidence type="ECO:0000256" key="10">
    <source>
        <dbReference type="ARBA" id="ARBA00023010"/>
    </source>
</evidence>
<dbReference type="Gene3D" id="2.130.10.10">
    <property type="entry name" value="YVTN repeat-like/Quinoprotein amine dehydrogenase"/>
    <property type="match status" value="1"/>
</dbReference>
<accession>A0A090MZN0</accession>
<comment type="similarity">
    <text evidence="3">Belongs to the WD repeat SEC13 family.</text>
</comment>
<evidence type="ECO:0000313" key="17">
    <source>
        <dbReference type="WBParaSite" id="SRAE_2000386900.1"/>
    </source>
</evidence>
<reference evidence="15 16" key="1">
    <citation type="submission" date="2014-09" db="EMBL/GenBank/DDBJ databases">
        <authorList>
            <person name="Martin A.A."/>
        </authorList>
    </citation>
    <scope>NUCLEOTIDE SEQUENCE</scope>
    <source>
        <strain evidence="16">ED321</strain>
        <strain evidence="15">ED321 Heterogonic</strain>
    </source>
</reference>
<dbReference type="STRING" id="34506.A0A090MZN0"/>
<keyword evidence="8" id="KW-0509">mRNA transport</keyword>
<dbReference type="AlphaFoldDB" id="A0A090MZN0"/>
<keyword evidence="16" id="KW-1185">Reference proteome</keyword>
<dbReference type="OMA" id="IWKEEGD"/>
<dbReference type="SMART" id="SM00320">
    <property type="entry name" value="WD40"/>
    <property type="match status" value="6"/>
</dbReference>
<feature type="repeat" description="WD" evidence="14">
    <location>
        <begin position="54"/>
        <end position="88"/>
    </location>
</feature>
<dbReference type="GO" id="GO:0031080">
    <property type="term" value="C:nuclear pore outer ring"/>
    <property type="evidence" value="ECO:0007669"/>
    <property type="project" value="TreeGrafter"/>
</dbReference>
<dbReference type="EMBL" id="LN609529">
    <property type="protein sequence ID" value="CEF69219.1"/>
    <property type="molecule type" value="Genomic_DNA"/>
</dbReference>
<dbReference type="InterPro" id="IPR036322">
    <property type="entry name" value="WD40_repeat_dom_sf"/>
</dbReference>
<dbReference type="GeneID" id="36381589"/>
<protein>
    <recommendedName>
        <fullName evidence="4">Protein SEC13 homolog</fullName>
    </recommendedName>
</protein>
<proteinExistence type="inferred from homology"/>
<dbReference type="WormBase" id="SRAE_2000386900">
    <property type="protein sequence ID" value="SRP09368"/>
    <property type="gene ID" value="WBGene00264096"/>
</dbReference>
<evidence type="ECO:0000256" key="7">
    <source>
        <dbReference type="ARBA" id="ARBA00022737"/>
    </source>
</evidence>
<dbReference type="GO" id="GO:1990893">
    <property type="term" value="P:mitotic chromosome centromere condensation"/>
    <property type="evidence" value="ECO:0007669"/>
    <property type="project" value="EnsemblMetazoa"/>
</dbReference>
<evidence type="ECO:0000256" key="12">
    <source>
        <dbReference type="ARBA" id="ARBA00023228"/>
    </source>
</evidence>
<gene>
    <name evidence="15 17 18" type="ORF">SRAE_2000386900</name>
</gene>
<dbReference type="Pfam" id="PF00400">
    <property type="entry name" value="WD40"/>
    <property type="match status" value="5"/>
</dbReference>
<dbReference type="InterPro" id="IPR015943">
    <property type="entry name" value="WD40/YVTN_repeat-like_dom_sf"/>
</dbReference>
<dbReference type="GO" id="GO:0006606">
    <property type="term" value="P:protein import into nucleus"/>
    <property type="evidence" value="ECO:0007669"/>
    <property type="project" value="EnsemblMetazoa"/>
</dbReference>
<dbReference type="eggNOG" id="KOG1332">
    <property type="taxonomic scope" value="Eukaryota"/>
</dbReference>
<organism evidence="15">
    <name type="scientific">Strongyloides ratti</name>
    <name type="common">Parasitic roundworm</name>
    <dbReference type="NCBI Taxonomy" id="34506"/>
    <lineage>
        <taxon>Eukaryota</taxon>
        <taxon>Metazoa</taxon>
        <taxon>Ecdysozoa</taxon>
        <taxon>Nematoda</taxon>
        <taxon>Chromadorea</taxon>
        <taxon>Rhabditida</taxon>
        <taxon>Tylenchina</taxon>
        <taxon>Panagrolaimomorpha</taxon>
        <taxon>Strongyloidoidea</taxon>
        <taxon>Strongyloididae</taxon>
        <taxon>Strongyloides</taxon>
    </lineage>
</organism>
<feature type="repeat" description="WD" evidence="14">
    <location>
        <begin position="207"/>
        <end position="242"/>
    </location>
</feature>
<evidence type="ECO:0000313" key="16">
    <source>
        <dbReference type="Proteomes" id="UP000035682"/>
    </source>
</evidence>
<dbReference type="GO" id="GO:0090114">
    <property type="term" value="P:COPII-coated vesicle budding"/>
    <property type="evidence" value="ECO:0007669"/>
    <property type="project" value="TreeGrafter"/>
</dbReference>
<dbReference type="GO" id="GO:0005764">
    <property type="term" value="C:lysosome"/>
    <property type="evidence" value="ECO:0007669"/>
    <property type="project" value="UniProtKB-SubCell"/>
</dbReference>
<dbReference type="GO" id="GO:0032527">
    <property type="term" value="P:protein exit from endoplasmic reticulum"/>
    <property type="evidence" value="ECO:0007669"/>
    <property type="project" value="TreeGrafter"/>
</dbReference>
<dbReference type="GO" id="GO:0030127">
    <property type="term" value="C:COPII vesicle coat"/>
    <property type="evidence" value="ECO:0007669"/>
    <property type="project" value="TreeGrafter"/>
</dbReference>
<dbReference type="PANTHER" id="PTHR11024">
    <property type="entry name" value="NUCLEAR PORE COMPLEX PROTEIN SEC13 / SEH1 FAMILY MEMBER"/>
    <property type="match status" value="1"/>
</dbReference>
<dbReference type="PANTHER" id="PTHR11024:SF2">
    <property type="entry name" value="PROTEIN SEC13 HOMOLOG"/>
    <property type="match status" value="1"/>
</dbReference>
<comment type="subcellular location">
    <subcellularLocation>
        <location evidence="1">Lysosome</location>
    </subcellularLocation>
    <subcellularLocation>
        <location evidence="2">Nucleus</location>
        <location evidence="2">Nuclear pore complex</location>
    </subcellularLocation>
</comment>
<dbReference type="GO" id="GO:0051028">
    <property type="term" value="P:mRNA transport"/>
    <property type="evidence" value="ECO:0007669"/>
    <property type="project" value="UniProtKB-KW"/>
</dbReference>
<dbReference type="GO" id="GO:0009792">
    <property type="term" value="P:embryo development ending in birth or egg hatching"/>
    <property type="evidence" value="ECO:0007669"/>
    <property type="project" value="EnsemblMetazoa"/>
</dbReference>
<dbReference type="GO" id="GO:0005198">
    <property type="term" value="F:structural molecule activity"/>
    <property type="evidence" value="ECO:0007669"/>
    <property type="project" value="InterPro"/>
</dbReference>
<evidence type="ECO:0000256" key="4">
    <source>
        <dbReference type="ARBA" id="ARBA00019195"/>
    </source>
</evidence>
<dbReference type="PROSITE" id="PS50082">
    <property type="entry name" value="WD_REPEATS_2"/>
    <property type="match status" value="3"/>
</dbReference>
<evidence type="ECO:0000313" key="18">
    <source>
        <dbReference type="WormBase" id="SRAE_2000386900"/>
    </source>
</evidence>
<feature type="repeat" description="WD" evidence="14">
    <location>
        <begin position="9"/>
        <end position="50"/>
    </location>
</feature>
<evidence type="ECO:0000256" key="8">
    <source>
        <dbReference type="ARBA" id="ARBA00022816"/>
    </source>
</evidence>
<evidence type="ECO:0000313" key="15">
    <source>
        <dbReference type="EMBL" id="CEF69219.1"/>
    </source>
</evidence>
<dbReference type="RefSeq" id="XP_024508419.1">
    <property type="nucleotide sequence ID" value="XM_024655114.1"/>
</dbReference>
<sequence length="315" mass="35356">MVAALARIDAAHRDIIHDVQMNEYGNRLATCSADRMVKIFDVKPNNQSYPMAELSGHEGPVWKVAWAPLAEEFLLASCSYDKKVIIWKETNLKWQKMFEYSQHEASVNSVDWAPRQHGLILVCGSTDGRVSIIEQVNDEWKGTCIDNAHEDGVNGVSFAPYGISGFSTDEMTAKVICKKFVSCGNDKKVKIWSFIDGSGKWELEHTLEGHDDFVRDVAWAPFGVNGIATIASCGQDNRVILWTCNYGNNETKWKKHILDTLDEYATSLSFNTVGDVLCVSAGDSTIKLYKHLIDEWVELKSPKKDQVKNTTKTKN</sequence>
<evidence type="ECO:0000256" key="1">
    <source>
        <dbReference type="ARBA" id="ARBA00004371"/>
    </source>
</evidence>
<name>A0A090MZN0_STRRB</name>
<dbReference type="GO" id="GO:0032008">
    <property type="term" value="P:positive regulation of TOR signaling"/>
    <property type="evidence" value="ECO:0007669"/>
    <property type="project" value="TreeGrafter"/>
</dbReference>